<evidence type="ECO:0000259" key="2">
    <source>
        <dbReference type="PROSITE" id="PS50908"/>
    </source>
</evidence>
<dbReference type="EMBL" id="BLXT01007055">
    <property type="protein sequence ID" value="GFO36368.1"/>
    <property type="molecule type" value="Genomic_DNA"/>
</dbReference>
<feature type="domain" description="RWD" evidence="2">
    <location>
        <begin position="10"/>
        <end position="117"/>
    </location>
</feature>
<reference evidence="3 4" key="1">
    <citation type="journal article" date="2021" name="Elife">
        <title>Chloroplast acquisition without the gene transfer in kleptoplastic sea slugs, Plakobranchus ocellatus.</title>
        <authorList>
            <person name="Maeda T."/>
            <person name="Takahashi S."/>
            <person name="Yoshida T."/>
            <person name="Shimamura S."/>
            <person name="Takaki Y."/>
            <person name="Nagai Y."/>
            <person name="Toyoda A."/>
            <person name="Suzuki Y."/>
            <person name="Arimoto A."/>
            <person name="Ishii H."/>
            <person name="Satoh N."/>
            <person name="Nishiyama T."/>
            <person name="Hasebe M."/>
            <person name="Maruyama T."/>
            <person name="Minagawa J."/>
            <person name="Obokata J."/>
            <person name="Shigenobu S."/>
        </authorList>
    </citation>
    <scope>NUCLEOTIDE SEQUENCE [LARGE SCALE GENOMIC DNA]</scope>
</reference>
<feature type="compositionally biased region" description="Basic and acidic residues" evidence="1">
    <location>
        <begin position="129"/>
        <end position="143"/>
    </location>
</feature>
<dbReference type="AlphaFoldDB" id="A0AAV4CWX9"/>
<dbReference type="InterPro" id="IPR006575">
    <property type="entry name" value="RWD_dom"/>
</dbReference>
<evidence type="ECO:0000313" key="3">
    <source>
        <dbReference type="EMBL" id="GFO36368.1"/>
    </source>
</evidence>
<dbReference type="SUPFAM" id="SSF54495">
    <property type="entry name" value="UBC-like"/>
    <property type="match status" value="1"/>
</dbReference>
<dbReference type="InterPro" id="IPR040213">
    <property type="entry name" value="GIR2-like"/>
</dbReference>
<evidence type="ECO:0000313" key="4">
    <source>
        <dbReference type="Proteomes" id="UP000735302"/>
    </source>
</evidence>
<dbReference type="PANTHER" id="PTHR12292">
    <property type="entry name" value="RWD DOMAIN-CONTAINING PROTEIN"/>
    <property type="match status" value="1"/>
</dbReference>
<dbReference type="InterPro" id="IPR016135">
    <property type="entry name" value="UBQ-conjugating_enzyme/RWD"/>
</dbReference>
<feature type="region of interest" description="Disordered" evidence="1">
    <location>
        <begin position="120"/>
        <end position="143"/>
    </location>
</feature>
<dbReference type="PROSITE" id="PS50908">
    <property type="entry name" value="RWD"/>
    <property type="match status" value="1"/>
</dbReference>
<dbReference type="InterPro" id="IPR032378">
    <property type="entry name" value="ZC3H15/TMA46_C"/>
</dbReference>
<dbReference type="Pfam" id="PF16543">
    <property type="entry name" value="DFRP_C"/>
    <property type="match status" value="1"/>
</dbReference>
<gene>
    <name evidence="3" type="ORF">PoB_006287300</name>
</gene>
<comment type="caution">
    <text evidence="3">The sequence shown here is derived from an EMBL/GenBank/DDBJ whole genome shotgun (WGS) entry which is preliminary data.</text>
</comment>
<dbReference type="Gene3D" id="6.20.400.10">
    <property type="match status" value="1"/>
</dbReference>
<dbReference type="CDD" id="cd23816">
    <property type="entry name" value="RWD_RWDD1"/>
    <property type="match status" value="1"/>
</dbReference>
<name>A0AAV4CWX9_9GAST</name>
<keyword evidence="4" id="KW-1185">Reference proteome</keyword>
<dbReference type="FunFam" id="3.10.110.10:FF:000075">
    <property type="entry name" value="RWD domain-containing protein (Gir2)"/>
    <property type="match status" value="1"/>
</dbReference>
<dbReference type="SMART" id="SM00591">
    <property type="entry name" value="RWD"/>
    <property type="match status" value="1"/>
</dbReference>
<organism evidence="3 4">
    <name type="scientific">Plakobranchus ocellatus</name>
    <dbReference type="NCBI Taxonomy" id="259542"/>
    <lineage>
        <taxon>Eukaryota</taxon>
        <taxon>Metazoa</taxon>
        <taxon>Spiralia</taxon>
        <taxon>Lophotrochozoa</taxon>
        <taxon>Mollusca</taxon>
        <taxon>Gastropoda</taxon>
        <taxon>Heterobranchia</taxon>
        <taxon>Euthyneura</taxon>
        <taxon>Panpulmonata</taxon>
        <taxon>Sacoglossa</taxon>
        <taxon>Placobranchoidea</taxon>
        <taxon>Plakobranchidae</taxon>
        <taxon>Plakobranchus</taxon>
    </lineage>
</organism>
<evidence type="ECO:0000256" key="1">
    <source>
        <dbReference type="SAM" id="MobiDB-lite"/>
    </source>
</evidence>
<feature type="region of interest" description="Disordered" evidence="1">
    <location>
        <begin position="205"/>
        <end position="248"/>
    </location>
</feature>
<dbReference type="Gene3D" id="3.10.110.10">
    <property type="entry name" value="Ubiquitin Conjugating Enzyme"/>
    <property type="match status" value="1"/>
</dbReference>
<dbReference type="Proteomes" id="UP000735302">
    <property type="component" value="Unassembled WGS sequence"/>
</dbReference>
<dbReference type="Pfam" id="PF05773">
    <property type="entry name" value="RWD"/>
    <property type="match status" value="1"/>
</dbReference>
<proteinExistence type="predicted"/>
<protein>
    <submittedName>
        <fullName evidence="3">RWD domain-containing protein 1</fullName>
    </submittedName>
</protein>
<sequence>MTDYQEEQRNEIEALQSIYPDEIEILQTEPFHVFTVKVVPQDADNFPDHAMSAAIQFTYTADYPDSMPLMEYADSDNMDDKQLDSLMDFMKSQAEENLGMAMIFTIISAVQERLTDMMEQAAKDEEEAAERRKQEHEEAERKRFEGTRVTVETFMAWKKKFDAEISEKRRLQGISDTISKKPTGKELFLNDTSMNDSDVKFLQDEGDTLEVDESLFENMGDLELDDEDDDDDDDDDPDYKPGDDDDEE</sequence>
<accession>A0AAV4CWX9</accession>